<dbReference type="EMBL" id="SJSA01000001">
    <property type="protein sequence ID" value="TGG39421.1"/>
    <property type="molecule type" value="Genomic_DNA"/>
</dbReference>
<evidence type="ECO:0000313" key="1">
    <source>
        <dbReference type="EMBL" id="TGG39421.1"/>
    </source>
</evidence>
<dbReference type="Proteomes" id="UP000297635">
    <property type="component" value="Unassembled WGS sequence"/>
</dbReference>
<name>A0A4Z0V3X5_9BACT</name>
<accession>A0A4Z0V3X5</accession>
<organism evidence="1 2">
    <name type="scientific">Duncaniella freteri</name>
    <dbReference type="NCBI Taxonomy" id="2530391"/>
    <lineage>
        <taxon>Bacteria</taxon>
        <taxon>Pseudomonadati</taxon>
        <taxon>Bacteroidota</taxon>
        <taxon>Bacteroidia</taxon>
        <taxon>Bacteroidales</taxon>
        <taxon>Muribaculaceae</taxon>
        <taxon>Duncaniella</taxon>
    </lineage>
</organism>
<dbReference type="AlphaFoldDB" id="A0A4Z0V3X5"/>
<sequence>MKIYSYILVIMFGVMTVQCGKDELEDTLPKQDSTDDYNSYWYYSYEAVNKINALTLNMEQADEFIPYTVAHIGDTLLVANIGGKGNSLMLFSQKDNKLLSTIKSWQFDNKTLSFGSWIEAIVPAGDRLYISERQSRIHVFRLPDLDYITCIGNGNWNGPVFQAQALTVNDGLILARDKNGKVSIYKESDATKDNYQKTKRYKHVSGNGSSNNSFAAHYMQPDEDGRILLSDYENKIIRVIDPSLINDDLPDNTSIDIDELTMALDFKPKTFAICNNRWYVTGNNDAINIYDRNLQEWCRALKAIKGYAFSQPTRIYAQNDSVLWVSDTHSSKRTLVKMVVHKGEIRD</sequence>
<proteinExistence type="predicted"/>
<gene>
    <name evidence="1" type="ORF">EZ315_01365</name>
</gene>
<protein>
    <submittedName>
        <fullName evidence="1">Quinoprotein amine dehydrogenase</fullName>
    </submittedName>
</protein>
<dbReference type="RefSeq" id="WP_135469966.1">
    <property type="nucleotide sequence ID" value="NZ_CASJDB010000008.1"/>
</dbReference>
<reference evidence="1 2" key="1">
    <citation type="submission" date="2019-02" db="EMBL/GenBank/DDBJ databases">
        <title>Isolation and identification of novel species under the genus Muribaculum.</title>
        <authorList>
            <person name="Miyake S."/>
            <person name="Ding Y."/>
            <person name="Low A."/>
            <person name="Soh M."/>
            <person name="Seedorf H."/>
        </authorList>
    </citation>
    <scope>NUCLEOTIDE SEQUENCE [LARGE SCALE GENOMIC DNA]</scope>
    <source>
        <strain evidence="1 2">TLL-A3</strain>
    </source>
</reference>
<comment type="caution">
    <text evidence="1">The sequence shown here is derived from an EMBL/GenBank/DDBJ whole genome shotgun (WGS) entry which is preliminary data.</text>
</comment>
<evidence type="ECO:0000313" key="2">
    <source>
        <dbReference type="Proteomes" id="UP000297635"/>
    </source>
</evidence>
<keyword evidence="2" id="KW-1185">Reference proteome</keyword>
<dbReference type="SUPFAM" id="SSF75011">
    <property type="entry name" value="3-carboxy-cis,cis-mucoante lactonizing enzyme"/>
    <property type="match status" value="1"/>
</dbReference>
<dbReference type="GeneID" id="82148420"/>